<dbReference type="EMBL" id="MCGO01000005">
    <property type="protein sequence ID" value="ORY51676.1"/>
    <property type="molecule type" value="Genomic_DNA"/>
</dbReference>
<evidence type="ECO:0008006" key="4">
    <source>
        <dbReference type="Google" id="ProtNLM"/>
    </source>
</evidence>
<dbReference type="Proteomes" id="UP000193642">
    <property type="component" value="Unassembled WGS sequence"/>
</dbReference>
<accession>A0A1Y2CXQ5</accession>
<sequence>MAPGDEISSSGGKMTYVVDIHALIHQTANHPTQSIRCWTNMEGPNVPRPAPDLFSPQELLDDPSKSPQHWKQLQECDMIYPILLTNAPDGSWNMVNGKHRYIKSVLEKREFVIARIVSLEDLDAAKWDDAE</sequence>
<protein>
    <recommendedName>
        <fullName evidence="4">ParB/Sulfiredoxin domain-containing protein</fullName>
    </recommendedName>
</protein>
<organism evidence="2 3">
    <name type="scientific">Rhizoclosmatium globosum</name>
    <dbReference type="NCBI Taxonomy" id="329046"/>
    <lineage>
        <taxon>Eukaryota</taxon>
        <taxon>Fungi</taxon>
        <taxon>Fungi incertae sedis</taxon>
        <taxon>Chytridiomycota</taxon>
        <taxon>Chytridiomycota incertae sedis</taxon>
        <taxon>Chytridiomycetes</taxon>
        <taxon>Chytridiales</taxon>
        <taxon>Chytriomycetaceae</taxon>
        <taxon>Rhizoclosmatium</taxon>
    </lineage>
</organism>
<proteinExistence type="predicted"/>
<dbReference type="OrthoDB" id="2099539at2759"/>
<keyword evidence="3" id="KW-1185">Reference proteome</keyword>
<evidence type="ECO:0000313" key="3">
    <source>
        <dbReference type="Proteomes" id="UP000193642"/>
    </source>
</evidence>
<evidence type="ECO:0000313" key="2">
    <source>
        <dbReference type="EMBL" id="ORY51676.1"/>
    </source>
</evidence>
<gene>
    <name evidence="2" type="ORF">BCR33DRAFT_712685</name>
</gene>
<comment type="caution">
    <text evidence="2">The sequence shown here is derived from an EMBL/GenBank/DDBJ whole genome shotgun (WGS) entry which is preliminary data.</text>
</comment>
<reference evidence="2 3" key="1">
    <citation type="submission" date="2016-07" db="EMBL/GenBank/DDBJ databases">
        <title>Pervasive Adenine N6-methylation of Active Genes in Fungi.</title>
        <authorList>
            <consortium name="DOE Joint Genome Institute"/>
            <person name="Mondo S.J."/>
            <person name="Dannebaum R.O."/>
            <person name="Kuo R.C."/>
            <person name="Labutti K."/>
            <person name="Haridas S."/>
            <person name="Kuo A."/>
            <person name="Salamov A."/>
            <person name="Ahrendt S.R."/>
            <person name="Lipzen A."/>
            <person name="Sullivan W."/>
            <person name="Andreopoulos W.B."/>
            <person name="Clum A."/>
            <person name="Lindquist E."/>
            <person name="Daum C."/>
            <person name="Ramamoorthy G.K."/>
            <person name="Gryganskyi A."/>
            <person name="Culley D."/>
            <person name="Magnuson J.K."/>
            <person name="James T.Y."/>
            <person name="O'Malley M.A."/>
            <person name="Stajich J.E."/>
            <person name="Spatafora J.W."/>
            <person name="Visel A."/>
            <person name="Grigoriev I.V."/>
        </authorList>
    </citation>
    <scope>NUCLEOTIDE SEQUENCE [LARGE SCALE GENOMIC DNA]</scope>
    <source>
        <strain evidence="2 3">JEL800</strain>
    </source>
</reference>
<dbReference type="AlphaFoldDB" id="A0A1Y2CXQ5"/>
<evidence type="ECO:0000256" key="1">
    <source>
        <dbReference type="SAM" id="MobiDB-lite"/>
    </source>
</evidence>
<name>A0A1Y2CXQ5_9FUNG</name>
<feature type="region of interest" description="Disordered" evidence="1">
    <location>
        <begin position="46"/>
        <end position="67"/>
    </location>
</feature>